<evidence type="ECO:0000313" key="3">
    <source>
        <dbReference type="Proteomes" id="UP000740926"/>
    </source>
</evidence>
<dbReference type="Pfam" id="PF13343">
    <property type="entry name" value="SBP_bac_6"/>
    <property type="match status" value="1"/>
</dbReference>
<organism evidence="2 3">
    <name type="scientific">Rhizopus delemar</name>
    <dbReference type="NCBI Taxonomy" id="936053"/>
    <lineage>
        <taxon>Eukaryota</taxon>
        <taxon>Fungi</taxon>
        <taxon>Fungi incertae sedis</taxon>
        <taxon>Mucoromycota</taxon>
        <taxon>Mucoromycotina</taxon>
        <taxon>Mucoromycetes</taxon>
        <taxon>Mucorales</taxon>
        <taxon>Mucorineae</taxon>
        <taxon>Rhizopodaceae</taxon>
        <taxon>Rhizopus</taxon>
    </lineage>
</organism>
<dbReference type="PANTHER" id="PTHR30006:SF2">
    <property type="entry name" value="ABC TRANSPORTER SUBSTRATE-BINDING PROTEIN"/>
    <property type="match status" value="1"/>
</dbReference>
<comment type="caution">
    <text evidence="2">The sequence shown here is derived from an EMBL/GenBank/DDBJ whole genome shotgun (WGS) entry which is preliminary data.</text>
</comment>
<dbReference type="Gene3D" id="3.40.190.10">
    <property type="entry name" value="Periplasmic binding protein-like II"/>
    <property type="match status" value="2"/>
</dbReference>
<dbReference type="Proteomes" id="UP000740926">
    <property type="component" value="Unassembled WGS sequence"/>
</dbReference>
<dbReference type="PANTHER" id="PTHR30006">
    <property type="entry name" value="THIAMINE-BINDING PERIPLASMIC PROTEIN-RELATED"/>
    <property type="match status" value="1"/>
</dbReference>
<evidence type="ECO:0008006" key="4">
    <source>
        <dbReference type="Google" id="ProtNLM"/>
    </source>
</evidence>
<keyword evidence="3" id="KW-1185">Reference proteome</keyword>
<evidence type="ECO:0000313" key="2">
    <source>
        <dbReference type="EMBL" id="KAG1531270.1"/>
    </source>
</evidence>
<dbReference type="AlphaFoldDB" id="A0A9P6XS63"/>
<dbReference type="EMBL" id="JAANIU010011108">
    <property type="protein sequence ID" value="KAG1531270.1"/>
    <property type="molecule type" value="Genomic_DNA"/>
</dbReference>
<proteinExistence type="predicted"/>
<sequence>MAAGETPVQIVLSMNAYYMIGQGVPIKVAMPKEGAVLGVDTMAIMKGSTKADLAHKFMNIALSPEVQAKIVAAKKASPVIDDAKVSPEDAALPGVFTTKQQWDTQAIVIDDKLRAEKTAEWRKWFTENIMN</sequence>
<keyword evidence="1" id="KW-0732">Signal</keyword>
<gene>
    <name evidence="2" type="ORF">G6F50_016792</name>
</gene>
<accession>A0A9P6XS63</accession>
<name>A0A9P6XS63_9FUNG</name>
<evidence type="ECO:0000256" key="1">
    <source>
        <dbReference type="ARBA" id="ARBA00022729"/>
    </source>
</evidence>
<reference evidence="2 3" key="1">
    <citation type="journal article" date="2020" name="Microb. Genom.">
        <title>Genetic diversity of clinical and environmental Mucorales isolates obtained from an investigation of mucormycosis cases among solid organ transplant recipients.</title>
        <authorList>
            <person name="Nguyen M.H."/>
            <person name="Kaul D."/>
            <person name="Muto C."/>
            <person name="Cheng S.J."/>
            <person name="Richter R.A."/>
            <person name="Bruno V.M."/>
            <person name="Liu G."/>
            <person name="Beyhan S."/>
            <person name="Sundermann A.J."/>
            <person name="Mounaud S."/>
            <person name="Pasculle A.W."/>
            <person name="Nierman W.C."/>
            <person name="Driscoll E."/>
            <person name="Cumbie R."/>
            <person name="Clancy C.J."/>
            <person name="Dupont C.L."/>
        </authorList>
    </citation>
    <scope>NUCLEOTIDE SEQUENCE [LARGE SCALE GENOMIC DNA]</scope>
    <source>
        <strain evidence="2 3">GL24</strain>
    </source>
</reference>
<protein>
    <recommendedName>
        <fullName evidence="4">ABC transporter substrate-binding protein</fullName>
    </recommendedName>
</protein>
<dbReference type="SUPFAM" id="SSF53850">
    <property type="entry name" value="Periplasmic binding protein-like II"/>
    <property type="match status" value="1"/>
</dbReference>